<dbReference type="GO" id="GO:0005737">
    <property type="term" value="C:cytoplasm"/>
    <property type="evidence" value="ECO:0007669"/>
    <property type="project" value="TreeGrafter"/>
</dbReference>
<protein>
    <recommendedName>
        <fullName evidence="2">Calcineurin-like phosphoesterase domain-containing protein</fullName>
    </recommendedName>
</protein>
<dbReference type="InterPro" id="IPR024654">
    <property type="entry name" value="Calcineurin-like_PHP_lpxH"/>
</dbReference>
<dbReference type="GO" id="GO:0016791">
    <property type="term" value="F:phosphatase activity"/>
    <property type="evidence" value="ECO:0007669"/>
    <property type="project" value="TreeGrafter"/>
</dbReference>
<evidence type="ECO:0000259" key="2">
    <source>
        <dbReference type="Pfam" id="PF12850"/>
    </source>
</evidence>
<dbReference type="PIRSF" id="PIRSF000883">
    <property type="entry name" value="Pesterase_MJ0912"/>
    <property type="match status" value="1"/>
</dbReference>
<evidence type="ECO:0000256" key="1">
    <source>
        <dbReference type="ARBA" id="ARBA00008950"/>
    </source>
</evidence>
<name>A0A0S8FUK0_UNCW3</name>
<dbReference type="STRING" id="1703779.AMJ83_05015"/>
<dbReference type="Gene3D" id="3.60.21.10">
    <property type="match status" value="1"/>
</dbReference>
<reference evidence="3 4" key="1">
    <citation type="journal article" date="2015" name="Microbiome">
        <title>Genomic resolution of linkages in carbon, nitrogen, and sulfur cycling among widespread estuary sediment bacteria.</title>
        <authorList>
            <person name="Baker B.J."/>
            <person name="Lazar C.S."/>
            <person name="Teske A.P."/>
            <person name="Dick G.J."/>
        </authorList>
    </citation>
    <scope>NUCLEOTIDE SEQUENCE [LARGE SCALE GENOMIC DNA]</scope>
    <source>
        <strain evidence="3">SM23_42</strain>
    </source>
</reference>
<dbReference type="InterPro" id="IPR050126">
    <property type="entry name" value="Ap4A_hydrolase"/>
</dbReference>
<sequence>MKAAIISDIHSNLEALLVVLKDIKKRRLKSIFCLGDLVGYGANPNECIDLCMKESKLIVAGNHDWAAVDKTDVSTFNPVAAEAIKWTQGQINKTGISKLKSLELAKRSNNLLLVHATPRNPEKWSYLFTLEDYEKEFAQFDEQICFIGHSHIPAAVFQDANGYCDLVRDNPFPIVAKRRYIVNVGSVGQPRDMDPRASYVIYDGNKNNIEVIRLDYNIPLAQQKIIMGGLPEVLADRLLAGR</sequence>
<dbReference type="InterPro" id="IPR029052">
    <property type="entry name" value="Metallo-depent_PP-like"/>
</dbReference>
<organism evidence="3 4">
    <name type="scientific">candidate division WOR_3 bacterium SM23_42</name>
    <dbReference type="NCBI Taxonomy" id="1703779"/>
    <lineage>
        <taxon>Bacteria</taxon>
        <taxon>Bacteria division WOR-3</taxon>
    </lineage>
</organism>
<comment type="similarity">
    <text evidence="1">Belongs to the metallophosphoesterase superfamily. YfcE family.</text>
</comment>
<dbReference type="Pfam" id="PF12850">
    <property type="entry name" value="Metallophos_2"/>
    <property type="match status" value="1"/>
</dbReference>
<dbReference type="SUPFAM" id="SSF56300">
    <property type="entry name" value="Metallo-dependent phosphatases"/>
    <property type="match status" value="1"/>
</dbReference>
<dbReference type="PANTHER" id="PTHR42850:SF2">
    <property type="entry name" value="BLL5683 PROTEIN"/>
    <property type="match status" value="1"/>
</dbReference>
<accession>A0A0S8FUK0</accession>
<dbReference type="Proteomes" id="UP000051373">
    <property type="component" value="Unassembled WGS sequence"/>
</dbReference>
<dbReference type="InterPro" id="IPR011152">
    <property type="entry name" value="Pesterase_MJ0912"/>
</dbReference>
<dbReference type="EMBL" id="LJUJ01000008">
    <property type="protein sequence ID" value="KPK63818.1"/>
    <property type="molecule type" value="Genomic_DNA"/>
</dbReference>
<proteinExistence type="inferred from homology"/>
<gene>
    <name evidence="3" type="ORF">AMJ83_05015</name>
</gene>
<evidence type="ECO:0000313" key="3">
    <source>
        <dbReference type="EMBL" id="KPK63818.1"/>
    </source>
</evidence>
<comment type="caution">
    <text evidence="3">The sequence shown here is derived from an EMBL/GenBank/DDBJ whole genome shotgun (WGS) entry which is preliminary data.</text>
</comment>
<feature type="domain" description="Calcineurin-like phosphoesterase" evidence="2">
    <location>
        <begin position="1"/>
        <end position="204"/>
    </location>
</feature>
<dbReference type="PANTHER" id="PTHR42850">
    <property type="entry name" value="METALLOPHOSPHOESTERASE"/>
    <property type="match status" value="1"/>
</dbReference>
<dbReference type="AlphaFoldDB" id="A0A0S8FUK0"/>
<evidence type="ECO:0000313" key="4">
    <source>
        <dbReference type="Proteomes" id="UP000051373"/>
    </source>
</evidence>
<dbReference type="CDD" id="cd00838">
    <property type="entry name" value="MPP_superfamily"/>
    <property type="match status" value="1"/>
</dbReference>